<organism evidence="1">
    <name type="scientific">bioreactor metagenome</name>
    <dbReference type="NCBI Taxonomy" id="1076179"/>
    <lineage>
        <taxon>unclassified sequences</taxon>
        <taxon>metagenomes</taxon>
        <taxon>ecological metagenomes</taxon>
    </lineage>
</organism>
<accession>A0A644W1A2</accession>
<protein>
    <submittedName>
        <fullName evidence="1">Uncharacterized protein</fullName>
    </submittedName>
</protein>
<comment type="caution">
    <text evidence="1">The sequence shown here is derived from an EMBL/GenBank/DDBJ whole genome shotgun (WGS) entry which is preliminary data.</text>
</comment>
<evidence type="ECO:0000313" key="1">
    <source>
        <dbReference type="EMBL" id="MPL97200.1"/>
    </source>
</evidence>
<gene>
    <name evidence="1" type="ORF">SDC9_43388</name>
</gene>
<proteinExistence type="predicted"/>
<name>A0A644W1A2_9ZZZZ</name>
<dbReference type="EMBL" id="VSSQ01000545">
    <property type="protein sequence ID" value="MPL97200.1"/>
    <property type="molecule type" value="Genomic_DNA"/>
</dbReference>
<sequence>MIATTSDNLLEFLRFWNNEHLSQDDTVPVNMYNMSALSAGVGFTLKWFISKDDFEKIAKEVNYVFNDSDKTRMLLNIGEDRIELEIDKYNIIADFKEEVRGIDAVFDKMTKQ</sequence>
<dbReference type="AlphaFoldDB" id="A0A644W1A2"/>
<reference evidence="1" key="1">
    <citation type="submission" date="2019-08" db="EMBL/GenBank/DDBJ databases">
        <authorList>
            <person name="Kucharzyk K."/>
            <person name="Murdoch R.W."/>
            <person name="Higgins S."/>
            <person name="Loffler F."/>
        </authorList>
    </citation>
    <scope>NUCLEOTIDE SEQUENCE</scope>
</reference>